<evidence type="ECO:0000256" key="2">
    <source>
        <dbReference type="ARBA" id="ARBA00022670"/>
    </source>
</evidence>
<reference evidence="5 6" key="1">
    <citation type="journal article" date="2012" name="Eukaryot. Cell">
        <title>Draft genome sequence of CBS 2479, the standard type strain of Trichosporon asahii.</title>
        <authorList>
            <person name="Yang R.Y."/>
            <person name="Li H.T."/>
            <person name="Zhu H."/>
            <person name="Zhou G.P."/>
            <person name="Wang M."/>
            <person name="Wang L."/>
        </authorList>
    </citation>
    <scope>NUCLEOTIDE SEQUENCE [LARGE SCALE GENOMIC DNA]</scope>
    <source>
        <strain evidence="6">ATCC 90039 / CBS 2479 / JCM 2466 / KCTC 7840 / NCYC 2677 / UAMH 7654</strain>
    </source>
</reference>
<keyword evidence="3" id="KW-0378">Hydrolase</keyword>
<feature type="domain" description="PPPDE" evidence="4">
    <location>
        <begin position="4"/>
        <end position="142"/>
    </location>
</feature>
<dbReference type="SMART" id="SM01179">
    <property type="entry name" value="DUF862"/>
    <property type="match status" value="1"/>
</dbReference>
<dbReference type="KEGG" id="tasa:A1Q1_03806"/>
<organism evidence="5 6">
    <name type="scientific">Trichosporon asahii var. asahii (strain ATCC 90039 / CBS 2479 / JCM 2466 / KCTC 7840 / NBRC 103889/ NCYC 2677 / UAMH 7654)</name>
    <name type="common">Yeast</name>
    <dbReference type="NCBI Taxonomy" id="1186058"/>
    <lineage>
        <taxon>Eukaryota</taxon>
        <taxon>Fungi</taxon>
        <taxon>Dikarya</taxon>
        <taxon>Basidiomycota</taxon>
        <taxon>Agaricomycotina</taxon>
        <taxon>Tremellomycetes</taxon>
        <taxon>Trichosporonales</taxon>
        <taxon>Trichosporonaceae</taxon>
        <taxon>Trichosporon</taxon>
    </lineage>
</organism>
<dbReference type="PROSITE" id="PS51858">
    <property type="entry name" value="PPPDE"/>
    <property type="match status" value="1"/>
</dbReference>
<gene>
    <name evidence="5" type="ORF">A1Q1_03806</name>
</gene>
<dbReference type="GO" id="GO:0070646">
    <property type="term" value="P:protein modification by small protein removal"/>
    <property type="evidence" value="ECO:0007669"/>
    <property type="project" value="TreeGrafter"/>
</dbReference>
<dbReference type="EMBL" id="ALBS01000252">
    <property type="protein sequence ID" value="EJT47405.1"/>
    <property type="molecule type" value="Genomic_DNA"/>
</dbReference>
<dbReference type="Proteomes" id="UP000002748">
    <property type="component" value="Unassembled WGS sequence"/>
</dbReference>
<dbReference type="GO" id="GO:0006508">
    <property type="term" value="P:proteolysis"/>
    <property type="evidence" value="ECO:0007669"/>
    <property type="project" value="UniProtKB-KW"/>
</dbReference>
<evidence type="ECO:0000256" key="1">
    <source>
        <dbReference type="ARBA" id="ARBA00008140"/>
    </source>
</evidence>
<comment type="similarity">
    <text evidence="1">Belongs to the DeSI family.</text>
</comment>
<proteinExistence type="inferred from homology"/>
<dbReference type="RefSeq" id="XP_014178611.1">
    <property type="nucleotide sequence ID" value="XM_014323136.1"/>
</dbReference>
<evidence type="ECO:0000259" key="4">
    <source>
        <dbReference type="PROSITE" id="PS51858"/>
    </source>
</evidence>
<name>J4U9R4_TRIAS</name>
<dbReference type="InterPro" id="IPR042266">
    <property type="entry name" value="PPPDE_sf"/>
</dbReference>
<dbReference type="PANTHER" id="PTHR12378">
    <property type="entry name" value="DESUMOYLATING ISOPEPTIDASE"/>
    <property type="match status" value="1"/>
</dbReference>
<dbReference type="VEuPathDB" id="FungiDB:A1Q1_03806"/>
<dbReference type="Gene3D" id="3.90.1720.30">
    <property type="entry name" value="PPPDE domains"/>
    <property type="match status" value="1"/>
</dbReference>
<dbReference type="PANTHER" id="PTHR12378:SF7">
    <property type="entry name" value="DESUMOYLATING ISOPEPTIDASE 1"/>
    <property type="match status" value="1"/>
</dbReference>
<dbReference type="Pfam" id="PF05903">
    <property type="entry name" value="Peptidase_C97"/>
    <property type="match status" value="1"/>
</dbReference>
<protein>
    <recommendedName>
        <fullName evidence="4">PPPDE domain-containing protein</fullName>
    </recommendedName>
</protein>
<keyword evidence="2" id="KW-0645">Protease</keyword>
<evidence type="ECO:0000256" key="3">
    <source>
        <dbReference type="ARBA" id="ARBA00022801"/>
    </source>
</evidence>
<dbReference type="HOGENOM" id="CLU_101028_0_1_1"/>
<dbReference type="GeneID" id="25987319"/>
<comment type="caution">
    <text evidence="5">The sequence shown here is derived from an EMBL/GenBank/DDBJ whole genome shotgun (WGS) entry which is preliminary data.</text>
</comment>
<evidence type="ECO:0000313" key="6">
    <source>
        <dbReference type="Proteomes" id="UP000002748"/>
    </source>
</evidence>
<evidence type="ECO:0000313" key="5">
    <source>
        <dbReference type="EMBL" id="EJT47405.1"/>
    </source>
</evidence>
<dbReference type="AlphaFoldDB" id="J4U9R4"/>
<sequence length="142" mass="15572">MAAQPVKLYVYDLSRGMARTMSQAITGTQIDGIWHTSVVAYGREVFYGQGIMEAAPGTTHHGTPVQIIDVGETYIDQDTFEEYLASVAEVYTPQAYHLMDHNCNTFTSDVVGFLTGATIPDWISGLPAQFLQTPLGQALRPQ</sequence>
<dbReference type="OrthoDB" id="21221at2759"/>
<dbReference type="GO" id="GO:0008233">
    <property type="term" value="F:peptidase activity"/>
    <property type="evidence" value="ECO:0007669"/>
    <property type="project" value="UniProtKB-KW"/>
</dbReference>
<accession>J4U9R4</accession>
<dbReference type="InterPro" id="IPR008580">
    <property type="entry name" value="PPPDE_dom"/>
</dbReference>